<dbReference type="GO" id="GO:0006661">
    <property type="term" value="P:phosphatidylinositol biosynthetic process"/>
    <property type="evidence" value="ECO:0007669"/>
    <property type="project" value="InterPro"/>
</dbReference>
<evidence type="ECO:0000313" key="5">
    <source>
        <dbReference type="Proteomes" id="UP000834106"/>
    </source>
</evidence>
<evidence type="ECO:0000256" key="2">
    <source>
        <dbReference type="PROSITE-ProRule" id="PRU00175"/>
    </source>
</evidence>
<dbReference type="Pfam" id="PF12755">
    <property type="entry name" value="Vac14_Fab1_bd"/>
    <property type="match status" value="1"/>
</dbReference>
<dbReference type="InterPro" id="IPR013083">
    <property type="entry name" value="Znf_RING/FYVE/PHD"/>
</dbReference>
<dbReference type="InterPro" id="IPR001841">
    <property type="entry name" value="Znf_RING"/>
</dbReference>
<dbReference type="SUPFAM" id="SSF48371">
    <property type="entry name" value="ARM repeat"/>
    <property type="match status" value="1"/>
</dbReference>
<dbReference type="SUPFAM" id="SSF57850">
    <property type="entry name" value="RING/U-box"/>
    <property type="match status" value="1"/>
</dbReference>
<dbReference type="SMART" id="SM00184">
    <property type="entry name" value="RING"/>
    <property type="match status" value="1"/>
</dbReference>
<dbReference type="Gene3D" id="3.30.40.10">
    <property type="entry name" value="Zinc/RING finger domain, C3HC4 (zinc finger)"/>
    <property type="match status" value="1"/>
</dbReference>
<evidence type="ECO:0000259" key="3">
    <source>
        <dbReference type="PROSITE" id="PS50089"/>
    </source>
</evidence>
<accession>A0AAD2EB40</accession>
<dbReference type="AlphaFoldDB" id="A0AAD2EB40"/>
<dbReference type="InterPro" id="IPR021133">
    <property type="entry name" value="HEAT_type_2"/>
</dbReference>
<dbReference type="GO" id="GO:0008270">
    <property type="term" value="F:zinc ion binding"/>
    <property type="evidence" value="ECO:0007669"/>
    <property type="project" value="UniProtKB-KW"/>
</dbReference>
<keyword evidence="2" id="KW-0862">Zinc</keyword>
<feature type="domain" description="RING-type" evidence="3">
    <location>
        <begin position="155"/>
        <end position="196"/>
    </location>
</feature>
<dbReference type="InterPro" id="IPR016024">
    <property type="entry name" value="ARM-type_fold"/>
</dbReference>
<dbReference type="Proteomes" id="UP000834106">
    <property type="component" value="Chromosome 21"/>
</dbReference>
<keyword evidence="5" id="KW-1185">Reference proteome</keyword>
<dbReference type="InterPro" id="IPR026825">
    <property type="entry name" value="Vac14"/>
</dbReference>
<organism evidence="4 5">
    <name type="scientific">Fraxinus pennsylvanica</name>
    <dbReference type="NCBI Taxonomy" id="56036"/>
    <lineage>
        <taxon>Eukaryota</taxon>
        <taxon>Viridiplantae</taxon>
        <taxon>Streptophyta</taxon>
        <taxon>Embryophyta</taxon>
        <taxon>Tracheophyta</taxon>
        <taxon>Spermatophyta</taxon>
        <taxon>Magnoliopsida</taxon>
        <taxon>eudicotyledons</taxon>
        <taxon>Gunneridae</taxon>
        <taxon>Pentapetalae</taxon>
        <taxon>asterids</taxon>
        <taxon>lamiids</taxon>
        <taxon>Lamiales</taxon>
        <taxon>Oleaceae</taxon>
        <taxon>Oleeae</taxon>
        <taxon>Fraxinus</taxon>
    </lineage>
</organism>
<name>A0AAD2EB40_9LAMI</name>
<keyword evidence="2" id="KW-0863">Zinc-finger</keyword>
<reference evidence="4" key="1">
    <citation type="submission" date="2023-05" db="EMBL/GenBank/DDBJ databases">
        <authorList>
            <person name="Huff M."/>
        </authorList>
    </citation>
    <scope>NUCLEOTIDE SEQUENCE</scope>
</reference>
<dbReference type="EMBL" id="OU503056">
    <property type="protein sequence ID" value="CAI9785487.1"/>
    <property type="molecule type" value="Genomic_DNA"/>
</dbReference>
<dbReference type="Gene3D" id="1.25.10.10">
    <property type="entry name" value="Leucine-rich Repeat Variant"/>
    <property type="match status" value="1"/>
</dbReference>
<dbReference type="PANTHER" id="PTHR16023:SF0">
    <property type="entry name" value="PROTEIN VAC14 HOMOLOG"/>
    <property type="match status" value="1"/>
</dbReference>
<protein>
    <recommendedName>
        <fullName evidence="3">RING-type domain-containing protein</fullName>
    </recommendedName>
</protein>
<feature type="repeat" description="HEAT" evidence="1">
    <location>
        <begin position="54"/>
        <end position="89"/>
    </location>
</feature>
<evidence type="ECO:0000256" key="1">
    <source>
        <dbReference type="PROSITE-ProRule" id="PRU00103"/>
    </source>
</evidence>
<gene>
    <name evidence="4" type="ORF">FPE_LOCUS32917</name>
</gene>
<sequence>MANASSLIPTAVLHDLSHKLYEKRKKAALEGDLIGLAAATVGLASEAAQHLEQIVPPILYSFSDQDSRVRYYACEALYNIAKVVRGNFTVLFNQIFEVLYKLSIDSDPNDIVTEGDQFRFETFKDEEKLGVVAGRIVPIGYTAKERILQPEDGECCMCLCRYEDALAIQALPCTHHFHTSCIVKWLKVKALCPICKYDIHKGKDHE</sequence>
<dbReference type="Pfam" id="PF13639">
    <property type="entry name" value="zf-RING_2"/>
    <property type="match status" value="1"/>
</dbReference>
<keyword evidence="2" id="KW-0479">Metal-binding</keyword>
<dbReference type="GO" id="GO:0070772">
    <property type="term" value="C:PAS complex"/>
    <property type="evidence" value="ECO:0007669"/>
    <property type="project" value="InterPro"/>
</dbReference>
<dbReference type="PROSITE" id="PS50089">
    <property type="entry name" value="ZF_RING_2"/>
    <property type="match status" value="1"/>
</dbReference>
<dbReference type="GO" id="GO:0010008">
    <property type="term" value="C:endosome membrane"/>
    <property type="evidence" value="ECO:0007669"/>
    <property type="project" value="TreeGrafter"/>
</dbReference>
<dbReference type="PANTHER" id="PTHR16023">
    <property type="entry name" value="TAX1 BINDING PROTEIN-RELATED"/>
    <property type="match status" value="1"/>
</dbReference>
<proteinExistence type="predicted"/>
<dbReference type="PROSITE" id="PS50077">
    <property type="entry name" value="HEAT_REPEAT"/>
    <property type="match status" value="1"/>
</dbReference>
<dbReference type="InterPro" id="IPR011989">
    <property type="entry name" value="ARM-like"/>
</dbReference>
<evidence type="ECO:0000313" key="4">
    <source>
        <dbReference type="EMBL" id="CAI9785487.1"/>
    </source>
</evidence>